<proteinExistence type="predicted"/>
<evidence type="ECO:0000313" key="3">
    <source>
        <dbReference type="Proteomes" id="UP000176864"/>
    </source>
</evidence>
<dbReference type="EMBL" id="MFEK01000016">
    <property type="protein sequence ID" value="OGE77729.1"/>
    <property type="molecule type" value="Genomic_DNA"/>
</dbReference>
<evidence type="ECO:0008006" key="4">
    <source>
        <dbReference type="Google" id="ProtNLM"/>
    </source>
</evidence>
<name>A0A1F5NJ89_9BACT</name>
<feature type="chain" id="PRO_5009520148" description="DUF5667 domain-containing protein" evidence="1">
    <location>
        <begin position="17"/>
        <end position="200"/>
    </location>
</feature>
<dbReference type="AlphaFoldDB" id="A0A1F5NJ89"/>
<accession>A0A1F5NJ89</accession>
<protein>
    <recommendedName>
        <fullName evidence="4">DUF5667 domain-containing protein</fullName>
    </recommendedName>
</protein>
<feature type="signal peptide" evidence="1">
    <location>
        <begin position="1"/>
        <end position="16"/>
    </location>
</feature>
<dbReference type="STRING" id="1817824.A2751_01575"/>
<evidence type="ECO:0000313" key="2">
    <source>
        <dbReference type="EMBL" id="OGE77729.1"/>
    </source>
</evidence>
<dbReference type="Proteomes" id="UP000176864">
    <property type="component" value="Unassembled WGS sequence"/>
</dbReference>
<evidence type="ECO:0000256" key="1">
    <source>
        <dbReference type="SAM" id="SignalP"/>
    </source>
</evidence>
<keyword evidence="1" id="KW-0732">Signal</keyword>
<gene>
    <name evidence="2" type="ORF">A2751_01575</name>
</gene>
<reference evidence="2 3" key="1">
    <citation type="journal article" date="2016" name="Nat. Commun.">
        <title>Thousands of microbial genomes shed light on interconnected biogeochemical processes in an aquifer system.</title>
        <authorList>
            <person name="Anantharaman K."/>
            <person name="Brown C.T."/>
            <person name="Hug L.A."/>
            <person name="Sharon I."/>
            <person name="Castelle C.J."/>
            <person name="Probst A.J."/>
            <person name="Thomas B.C."/>
            <person name="Singh A."/>
            <person name="Wilkins M.J."/>
            <person name="Karaoz U."/>
            <person name="Brodie E.L."/>
            <person name="Williams K.H."/>
            <person name="Hubbard S.S."/>
            <person name="Banfield J.F."/>
        </authorList>
    </citation>
    <scope>NUCLEOTIDE SEQUENCE [LARGE SCALE GENOMIC DNA]</scope>
</reference>
<comment type="caution">
    <text evidence="2">The sequence shown here is derived from an EMBL/GenBank/DDBJ whole genome shotgun (WGS) entry which is preliminary data.</text>
</comment>
<sequence length="200" mass="21455">MLVLVMMFGCAVAAQAAIKIPFIGGPKCKAAAGKAYDAVAKAEDARFLFEANQKYYTENKEVNQRLRRLGDWAGRLPTPPDPSLEAKAKVLEAEADRICGEERKATLKDLMDRQQAIKLDSLVACRNRVPDDGEGFESFCKGLGIEPQLSAVPSTAAAKSAVPSNPPADSIAGICSTLTDADWAALSPICRELGYVPIKK</sequence>
<organism evidence="2 3">
    <name type="scientific">Candidatus Doudnabacteria bacterium RIFCSPHIGHO2_01_FULL_46_14</name>
    <dbReference type="NCBI Taxonomy" id="1817824"/>
    <lineage>
        <taxon>Bacteria</taxon>
        <taxon>Candidatus Doudnaibacteriota</taxon>
    </lineage>
</organism>